<organism evidence="2 3">
    <name type="scientific">Aeromicrobium endophyticum</name>
    <dbReference type="NCBI Taxonomy" id="2292704"/>
    <lineage>
        <taxon>Bacteria</taxon>
        <taxon>Bacillati</taxon>
        <taxon>Actinomycetota</taxon>
        <taxon>Actinomycetes</taxon>
        <taxon>Propionibacteriales</taxon>
        <taxon>Nocardioidaceae</taxon>
        <taxon>Aeromicrobium</taxon>
    </lineage>
</organism>
<accession>A0A371P3L9</accession>
<name>A0A371P3L9_9ACTN</name>
<gene>
    <name evidence="2" type="ORF">DX116_15545</name>
</gene>
<keyword evidence="1" id="KW-0732">Signal</keyword>
<proteinExistence type="predicted"/>
<reference evidence="2 3" key="1">
    <citation type="submission" date="2018-08" db="EMBL/GenBank/DDBJ databases">
        <title>Aeromicrobium sp. M2KJ-4, whole genome shotgun sequence.</title>
        <authorList>
            <person name="Tuo L."/>
        </authorList>
    </citation>
    <scope>NUCLEOTIDE SEQUENCE [LARGE SCALE GENOMIC DNA]</scope>
    <source>
        <strain evidence="2 3">M2KJ-4</strain>
    </source>
</reference>
<dbReference type="SUPFAM" id="SSF49464">
    <property type="entry name" value="Carboxypeptidase regulatory domain-like"/>
    <property type="match status" value="1"/>
</dbReference>
<dbReference type="Gene3D" id="2.60.40.1120">
    <property type="entry name" value="Carboxypeptidase-like, regulatory domain"/>
    <property type="match status" value="1"/>
</dbReference>
<dbReference type="Pfam" id="PF13620">
    <property type="entry name" value="CarboxypepD_reg"/>
    <property type="match status" value="1"/>
</dbReference>
<evidence type="ECO:0000256" key="1">
    <source>
        <dbReference type="SAM" id="SignalP"/>
    </source>
</evidence>
<feature type="chain" id="PRO_5017026513" description="Alpha-amylase" evidence="1">
    <location>
        <begin position="31"/>
        <end position="438"/>
    </location>
</feature>
<evidence type="ECO:0000313" key="3">
    <source>
        <dbReference type="Proteomes" id="UP000265581"/>
    </source>
</evidence>
<dbReference type="OrthoDB" id="3741298at2"/>
<evidence type="ECO:0008006" key="4">
    <source>
        <dbReference type="Google" id="ProtNLM"/>
    </source>
</evidence>
<dbReference type="InterPro" id="IPR008969">
    <property type="entry name" value="CarboxyPept-like_regulatory"/>
</dbReference>
<feature type="signal peptide" evidence="1">
    <location>
        <begin position="1"/>
        <end position="30"/>
    </location>
</feature>
<dbReference type="EMBL" id="QUBR01000002">
    <property type="protein sequence ID" value="REK70539.1"/>
    <property type="molecule type" value="Genomic_DNA"/>
</dbReference>
<dbReference type="Proteomes" id="UP000265581">
    <property type="component" value="Unassembled WGS sequence"/>
</dbReference>
<protein>
    <recommendedName>
        <fullName evidence="4">Alpha-amylase</fullName>
    </recommendedName>
</protein>
<sequence>MKTPTIVRAGAALTAAGALVLAGLMSPASAASSTANLKGTVTLGGQPVDFAKVQLYPLVLDRSNDEYEVGQRLKTDNTDSRGRYSFSGLTATSSTTNRYVVLVTDRTSKGVKTYRTIVAKKGKTLTQNVNLKAASALVGTVKRSDGRPATGLTVSVNPGQYNDQGESYEKLYPEWSAPVNADGTYALRGIPGGNYDEVIVSDGLYAKQCIDFVASALGDCVTGTDGAAYAKQRVTLAPGDRALPAVTMTKSAPAVTTLKGKVTDSSGRPLKGIGVRIYTGQFNRVVTTRSSGRYTLKDSFPAGAYSIRFDDHNDVWASQFFGGGTDRKTRQRVTVVPGTPISGLDTKLKSRVSVKTATKGGTGTAKVAVRITRAASSKAPGGTLTLSFEGRSKSVDVVKGRAVVTLSGLPSGSQPLTATYSGTSSTAGATKALRVTVK</sequence>
<evidence type="ECO:0000313" key="2">
    <source>
        <dbReference type="EMBL" id="REK70539.1"/>
    </source>
</evidence>
<dbReference type="AlphaFoldDB" id="A0A371P3L9"/>
<comment type="caution">
    <text evidence="2">The sequence shown here is derived from an EMBL/GenBank/DDBJ whole genome shotgun (WGS) entry which is preliminary data.</text>
</comment>
<keyword evidence="3" id="KW-1185">Reference proteome</keyword>
<dbReference type="GO" id="GO:0005975">
    <property type="term" value="P:carbohydrate metabolic process"/>
    <property type="evidence" value="ECO:0007669"/>
    <property type="project" value="UniProtKB-ARBA"/>
</dbReference>
<dbReference type="RefSeq" id="WP_119705129.1">
    <property type="nucleotide sequence ID" value="NZ_JBHSOI010000002.1"/>
</dbReference>
<dbReference type="InterPro" id="IPR013783">
    <property type="entry name" value="Ig-like_fold"/>
</dbReference>
<dbReference type="Gene3D" id="2.60.40.10">
    <property type="entry name" value="Immunoglobulins"/>
    <property type="match status" value="1"/>
</dbReference>